<evidence type="ECO:0000256" key="5">
    <source>
        <dbReference type="ARBA" id="ARBA00023274"/>
    </source>
</evidence>
<keyword evidence="2" id="KW-0699">rRNA-binding</keyword>
<dbReference type="InterPro" id="IPR020040">
    <property type="entry name" value="Ribosomal_uL6_a/b-dom"/>
</dbReference>
<comment type="function">
    <text evidence="6">Component of the mitochondrial ribosome (mitoribosome), a dedicated translation machinery responsible for the synthesis of mitochondrial genome-encoded proteins, including at least some of the essential transmembrane subunits of the mitochondrial respiratory chain. The mitoribosomes are attached to the mitochondrial inner membrane and translation products are cotranslationally integrated into the membrane.</text>
</comment>
<keyword evidence="5 8" id="KW-0687">Ribonucleoprotein</keyword>
<protein>
    <recommendedName>
        <fullName evidence="7">Large ribosomal subunit protein uL6m</fullName>
    </recommendedName>
</protein>
<dbReference type="EMBL" id="LT598461">
    <property type="protein sequence ID" value="SCU99341.1"/>
    <property type="molecule type" value="Genomic_DNA"/>
</dbReference>
<feature type="domain" description="Large ribosomal subunit protein uL6 alpha-beta" evidence="9">
    <location>
        <begin position="66"/>
        <end position="128"/>
    </location>
</feature>
<dbReference type="Proteomes" id="UP000190274">
    <property type="component" value="Chromosome H"/>
</dbReference>
<dbReference type="GO" id="GO:0019843">
    <property type="term" value="F:rRNA binding"/>
    <property type="evidence" value="ECO:0007669"/>
    <property type="project" value="UniProtKB-KW"/>
</dbReference>
<evidence type="ECO:0000256" key="3">
    <source>
        <dbReference type="ARBA" id="ARBA00022884"/>
    </source>
</evidence>
<name>A0A1G4K6E1_9SACH</name>
<gene>
    <name evidence="10" type="ORF">LADA_0H19108G</name>
</gene>
<dbReference type="PROSITE" id="PS00525">
    <property type="entry name" value="RIBOSOMAL_L6_1"/>
    <property type="match status" value="1"/>
</dbReference>
<dbReference type="Pfam" id="PF00347">
    <property type="entry name" value="Ribosomal_L6"/>
    <property type="match status" value="2"/>
</dbReference>
<dbReference type="PRINTS" id="PR00059">
    <property type="entry name" value="RIBOSOMALL6"/>
</dbReference>
<evidence type="ECO:0000256" key="4">
    <source>
        <dbReference type="ARBA" id="ARBA00022980"/>
    </source>
</evidence>
<evidence type="ECO:0000313" key="10">
    <source>
        <dbReference type="EMBL" id="SCU99341.1"/>
    </source>
</evidence>
<keyword evidence="3" id="KW-0694">RNA-binding</keyword>
<evidence type="ECO:0000256" key="6">
    <source>
        <dbReference type="ARBA" id="ARBA00037226"/>
    </source>
</evidence>
<dbReference type="InterPro" id="IPR019906">
    <property type="entry name" value="Ribosomal_uL6_bac-type"/>
</dbReference>
<proteinExistence type="inferred from homology"/>
<dbReference type="InterPro" id="IPR036789">
    <property type="entry name" value="Ribosomal_uL6-like_a/b-dom_sf"/>
</dbReference>
<evidence type="ECO:0000256" key="1">
    <source>
        <dbReference type="ARBA" id="ARBA00009356"/>
    </source>
</evidence>
<dbReference type="AlphaFoldDB" id="A0A1G4K6E1"/>
<dbReference type="OrthoDB" id="540873at2759"/>
<evidence type="ECO:0000313" key="11">
    <source>
        <dbReference type="Proteomes" id="UP000190274"/>
    </source>
</evidence>
<dbReference type="Gene3D" id="3.90.930.12">
    <property type="entry name" value="Ribosomal protein L6, alpha-beta domain"/>
    <property type="match status" value="2"/>
</dbReference>
<dbReference type="GO" id="GO:0003735">
    <property type="term" value="F:structural constituent of ribosome"/>
    <property type="evidence" value="ECO:0007669"/>
    <property type="project" value="EnsemblFungi"/>
</dbReference>
<sequence>MTFTRGISHCLNLIQPAFKRQFSASGSILSHIGSLPIYTTTETAFRVTELKPAYVIRKGKKSLKLSQVYSVSGPKGSLSMRVPEFVSVQEDGGKLTVLVQDEKDKMQKSLWGTVRSHLHNHVVGVNEGHMAVLKFVGTGYRAQLEQEGKFVSVKVGASIMQGLPIPEGITVTSPVPTSLIIEGCDKQQVYLFAANLRKFHPPEPYKGKGIYLNDETITLKDKKIK</sequence>
<dbReference type="PANTHER" id="PTHR11655">
    <property type="entry name" value="60S/50S RIBOSOMAL PROTEIN L6/L9"/>
    <property type="match status" value="1"/>
</dbReference>
<evidence type="ECO:0000256" key="2">
    <source>
        <dbReference type="ARBA" id="ARBA00022730"/>
    </source>
</evidence>
<dbReference type="PANTHER" id="PTHR11655:SF14">
    <property type="entry name" value="LARGE RIBOSOMAL SUBUNIT PROTEIN UL6M"/>
    <property type="match status" value="1"/>
</dbReference>
<accession>A0A1G4K6E1</accession>
<evidence type="ECO:0000256" key="7">
    <source>
        <dbReference type="ARBA" id="ARBA00069416"/>
    </source>
</evidence>
<keyword evidence="11" id="KW-1185">Reference proteome</keyword>
<dbReference type="GO" id="GO:0006412">
    <property type="term" value="P:translation"/>
    <property type="evidence" value="ECO:0007669"/>
    <property type="project" value="InterPro"/>
</dbReference>
<dbReference type="InterPro" id="IPR002358">
    <property type="entry name" value="Ribosomal_uL6_CS"/>
</dbReference>
<dbReference type="GO" id="GO:0005762">
    <property type="term" value="C:mitochondrial large ribosomal subunit"/>
    <property type="evidence" value="ECO:0007669"/>
    <property type="project" value="EnsemblFungi"/>
</dbReference>
<comment type="similarity">
    <text evidence="1 8">Belongs to the universal ribosomal protein uL6 family.</text>
</comment>
<dbReference type="FunFam" id="3.90.930.12:FF:000006">
    <property type="entry name" value="50S ribosomal protein L6"/>
    <property type="match status" value="1"/>
</dbReference>
<dbReference type="SUPFAM" id="SSF56053">
    <property type="entry name" value="Ribosomal protein L6"/>
    <property type="match status" value="2"/>
</dbReference>
<feature type="domain" description="Large ribosomal subunit protein uL6 alpha-beta" evidence="9">
    <location>
        <begin position="136"/>
        <end position="210"/>
    </location>
</feature>
<evidence type="ECO:0000256" key="8">
    <source>
        <dbReference type="RuleBase" id="RU003869"/>
    </source>
</evidence>
<keyword evidence="4 8" id="KW-0689">Ribosomal protein</keyword>
<dbReference type="STRING" id="1266660.A0A1G4K6E1"/>
<evidence type="ECO:0000259" key="9">
    <source>
        <dbReference type="Pfam" id="PF00347"/>
    </source>
</evidence>
<reference evidence="10 11" key="1">
    <citation type="submission" date="2016-03" db="EMBL/GenBank/DDBJ databases">
        <authorList>
            <person name="Devillers H."/>
        </authorList>
    </citation>
    <scope>NUCLEOTIDE SEQUENCE [LARGE SCALE GENOMIC DNA]</scope>
    <source>
        <strain evidence="10">CBS 10888</strain>
    </source>
</reference>
<dbReference type="InterPro" id="IPR000702">
    <property type="entry name" value="Ribosomal_uL6-like"/>
</dbReference>
<organism evidence="10 11">
    <name type="scientific">Lachancea dasiensis</name>
    <dbReference type="NCBI Taxonomy" id="1072105"/>
    <lineage>
        <taxon>Eukaryota</taxon>
        <taxon>Fungi</taxon>
        <taxon>Dikarya</taxon>
        <taxon>Ascomycota</taxon>
        <taxon>Saccharomycotina</taxon>
        <taxon>Saccharomycetes</taxon>
        <taxon>Saccharomycetales</taxon>
        <taxon>Saccharomycetaceae</taxon>
        <taxon>Lachancea</taxon>
    </lineage>
</organism>